<evidence type="ECO:0000256" key="21">
    <source>
        <dbReference type="SAM" id="MobiDB-lite"/>
    </source>
</evidence>
<evidence type="ECO:0000256" key="6">
    <source>
        <dbReference type="ARBA" id="ARBA00022454"/>
    </source>
</evidence>
<dbReference type="GO" id="GO:0044877">
    <property type="term" value="F:protein-containing complex binding"/>
    <property type="evidence" value="ECO:0007669"/>
    <property type="project" value="UniProtKB-ARBA"/>
</dbReference>
<dbReference type="CDD" id="cd00086">
    <property type="entry name" value="homeodomain"/>
    <property type="match status" value="1"/>
</dbReference>
<reference evidence="25 26" key="2">
    <citation type="journal article" date="2023" name="Mol. Biol. Evol.">
        <title>Genomics of Secondarily Temperate Adaptation in the Only Non-Antarctic Icefish.</title>
        <authorList>
            <person name="Rivera-Colon A.G."/>
            <person name="Rayamajhi N."/>
            <person name="Minhas B.F."/>
            <person name="Madrigal G."/>
            <person name="Bilyk K.T."/>
            <person name="Yoon V."/>
            <person name="Hune M."/>
            <person name="Gregory S."/>
            <person name="Cheng C.H.C."/>
            <person name="Catchen J.M."/>
        </authorList>
    </citation>
    <scope>NUCLEOTIDE SEQUENCE [LARGE SCALE GENOMIC DNA]</scope>
    <source>
        <strain evidence="25">JMC-PN-2008</strain>
    </source>
</reference>
<evidence type="ECO:0000256" key="18">
    <source>
        <dbReference type="ARBA" id="ARBA00064808"/>
    </source>
</evidence>
<dbReference type="PANTHER" id="PTHR14618:SF4">
    <property type="entry name" value="HOMEOBOX-CONTAINING PROTEIN 1 ISOFORM X1-RELATED"/>
    <property type="match status" value="1"/>
</dbReference>
<evidence type="ECO:0000256" key="13">
    <source>
        <dbReference type="ARBA" id="ARBA00023125"/>
    </source>
</evidence>
<keyword evidence="16 20" id="KW-0539">Nucleus</keyword>
<evidence type="ECO:0000256" key="12">
    <source>
        <dbReference type="ARBA" id="ARBA00023015"/>
    </source>
</evidence>
<dbReference type="GO" id="GO:0015030">
    <property type="term" value="C:Cajal body"/>
    <property type="evidence" value="ECO:0007669"/>
    <property type="project" value="UniProtKB-SubCell"/>
</dbReference>
<evidence type="ECO:0000259" key="22">
    <source>
        <dbReference type="PROSITE" id="PS50071"/>
    </source>
</evidence>
<dbReference type="InterPro" id="IPR044866">
    <property type="entry name" value="HNF_P1"/>
</dbReference>
<dbReference type="PROSITE" id="PS51936">
    <property type="entry name" value="POU_4"/>
    <property type="match status" value="1"/>
</dbReference>
<feature type="domain" description="Homeobox" evidence="22">
    <location>
        <begin position="267"/>
        <end position="342"/>
    </location>
</feature>
<dbReference type="CDD" id="cd00093">
    <property type="entry name" value="HTH_XRE"/>
    <property type="match status" value="1"/>
</dbReference>
<evidence type="ECO:0000256" key="9">
    <source>
        <dbReference type="ARBA" id="ARBA00022553"/>
    </source>
</evidence>
<dbReference type="GO" id="GO:0003691">
    <property type="term" value="F:double-stranded telomeric DNA binding"/>
    <property type="evidence" value="ECO:0007669"/>
    <property type="project" value="InterPro"/>
</dbReference>
<dbReference type="PANTHER" id="PTHR14618">
    <property type="entry name" value="HOMEODOX-CONTAINING PROTEIN 1 HMBOX1"/>
    <property type="match status" value="1"/>
</dbReference>
<keyword evidence="6" id="KW-0158">Chromosome</keyword>
<evidence type="ECO:0000256" key="8">
    <source>
        <dbReference type="ARBA" id="ARBA00022499"/>
    </source>
</evidence>
<keyword evidence="11" id="KW-0779">Telomere</keyword>
<dbReference type="InterPro" id="IPR001356">
    <property type="entry name" value="HD"/>
</dbReference>
<keyword evidence="15" id="KW-0804">Transcription</keyword>
<evidence type="ECO:0000256" key="15">
    <source>
        <dbReference type="ARBA" id="ARBA00023163"/>
    </source>
</evidence>
<evidence type="ECO:0000256" key="5">
    <source>
        <dbReference type="ARBA" id="ARBA00004574"/>
    </source>
</evidence>
<evidence type="ECO:0000259" key="23">
    <source>
        <dbReference type="PROSITE" id="PS51936"/>
    </source>
</evidence>
<dbReference type="Gene3D" id="1.10.10.60">
    <property type="entry name" value="Homeodomain-like"/>
    <property type="match status" value="1"/>
</dbReference>
<keyword evidence="26" id="KW-1185">Reference proteome</keyword>
<comment type="subunit">
    <text evidence="18">Associates with the telomerase holoenzyme complex. Interacts with DKC1, XRCC6 and COIL.</text>
</comment>
<dbReference type="InterPro" id="IPR040363">
    <property type="entry name" value="HMBOX1"/>
</dbReference>
<reference evidence="25 26" key="1">
    <citation type="journal article" date="2023" name="Genes (Basel)">
        <title>Chromosome-Level Genome Assembly and Circadian Gene Repertoire of the Patagonia Blennie Eleginops maclovinus-The Closest Ancestral Proxy of Antarctic Cryonotothenioids.</title>
        <authorList>
            <person name="Cheng C.C."/>
            <person name="Rivera-Colon A.G."/>
            <person name="Minhas B.F."/>
            <person name="Wilson L."/>
            <person name="Rayamajhi N."/>
            <person name="Vargas-Chacoff L."/>
            <person name="Catchen J.M."/>
        </authorList>
    </citation>
    <scope>NUCLEOTIDE SEQUENCE [LARGE SCALE GENOMIC DNA]</scope>
    <source>
        <strain evidence="25">JMC-PN-2008</strain>
    </source>
</reference>
<dbReference type="Proteomes" id="UP001346869">
    <property type="component" value="Unassembled WGS sequence"/>
</dbReference>
<organism evidence="25 26">
    <name type="scientific">Eleginops maclovinus</name>
    <name type="common">Patagonian blennie</name>
    <name type="synonym">Eleginus maclovinus</name>
    <dbReference type="NCBI Taxonomy" id="56733"/>
    <lineage>
        <taxon>Eukaryota</taxon>
        <taxon>Metazoa</taxon>
        <taxon>Chordata</taxon>
        <taxon>Craniata</taxon>
        <taxon>Vertebrata</taxon>
        <taxon>Euteleostomi</taxon>
        <taxon>Actinopterygii</taxon>
        <taxon>Neopterygii</taxon>
        <taxon>Teleostei</taxon>
        <taxon>Neoteleostei</taxon>
        <taxon>Acanthomorphata</taxon>
        <taxon>Eupercaria</taxon>
        <taxon>Perciformes</taxon>
        <taxon>Notothenioidei</taxon>
        <taxon>Eleginopidae</taxon>
        <taxon>Eleginops</taxon>
    </lineage>
</organism>
<evidence type="ECO:0000256" key="11">
    <source>
        <dbReference type="ARBA" id="ARBA00022895"/>
    </source>
</evidence>
<dbReference type="GO" id="GO:0045893">
    <property type="term" value="P:positive regulation of DNA-templated transcription"/>
    <property type="evidence" value="ECO:0007669"/>
    <property type="project" value="InterPro"/>
</dbReference>
<keyword evidence="7" id="KW-0963">Cytoplasm</keyword>
<dbReference type="InterPro" id="IPR001387">
    <property type="entry name" value="Cro/C1-type_HTH"/>
</dbReference>
<dbReference type="SUPFAM" id="SSF47413">
    <property type="entry name" value="lambda repressor-like DNA-binding domains"/>
    <property type="match status" value="1"/>
</dbReference>
<keyword evidence="10" id="KW-0832">Ubl conjugation</keyword>
<evidence type="ECO:0000256" key="3">
    <source>
        <dbReference type="ARBA" id="ARBA00004408"/>
    </source>
</evidence>
<evidence type="ECO:0000256" key="16">
    <source>
        <dbReference type="ARBA" id="ARBA00023242"/>
    </source>
</evidence>
<dbReference type="PROSITE" id="PS50071">
    <property type="entry name" value="HOMEOBOX_2"/>
    <property type="match status" value="1"/>
</dbReference>
<feature type="region of interest" description="Disordered" evidence="21">
    <location>
        <begin position="43"/>
        <end position="62"/>
    </location>
</feature>
<evidence type="ECO:0000256" key="4">
    <source>
        <dbReference type="ARBA" id="ARBA00004496"/>
    </source>
</evidence>
<gene>
    <name evidence="25" type="ORF">PBY51_019397</name>
</gene>
<keyword evidence="12" id="KW-0805">Transcription regulation</keyword>
<feature type="DNA-binding region" description="Homeobox" evidence="20">
    <location>
        <begin position="269"/>
        <end position="343"/>
    </location>
</feature>
<comment type="caution">
    <text evidence="25">The sequence shown here is derived from an EMBL/GenBank/DDBJ whole genome shotgun (WGS) entry which is preliminary data.</text>
</comment>
<dbReference type="InterPro" id="IPR009057">
    <property type="entry name" value="Homeodomain-like_sf"/>
</dbReference>
<sequence>MFQQCEEPRFTIEQIDLLQRLRRTGITQAEVLHALDTLDHLERQHGHKLSHKPPYMPASSSLSSSSAVVASSSMTSIATQTHFPNNRLALSPSTNFDTTSPPLPIPVASPVAIATVVQNGLVAVTNGKLSPPRFPLAVVSGSVTAPGYGFETSEEDIDVDDKVEDLMRRDSAVIKEEIKSFLANRRISQAVVAQVTGISQSRISHWLLQQGSDLSEQKKRAFFRWYQLEKTNPGATLAMRAAPLAMEEVMDWQQAPPPFGSAPAGFRLRRGSRFTWRKECLAVMESYFIDNQYPDEAKREEIATACNAVIQKPGKKLSDLERVTSLKVYNWFANRRKDIKRRANIEAAILESHGIEVQSPGGQSNSDEVDGNDFPDQGCEVSLFDKRASARQFGFSRADLSSPTQVPTLLPSWFSSLGRGGLSGHRGTTLIGRSLVSGAGPQVEATRLTGVSWSPPSPSLKDEHTLSEPQDPISLEKASVNHSNQVEGAGCSSGIDIKTETLEDD</sequence>
<dbReference type="AlphaFoldDB" id="A0AAN8AVQ4"/>
<dbReference type="Pfam" id="PF00046">
    <property type="entry name" value="Homeodomain"/>
    <property type="match status" value="1"/>
</dbReference>
<keyword evidence="9" id="KW-0597">Phosphoprotein</keyword>
<evidence type="ECO:0000256" key="17">
    <source>
        <dbReference type="ARBA" id="ARBA00059255"/>
    </source>
</evidence>
<evidence type="ECO:0000256" key="2">
    <source>
        <dbReference type="ARBA" id="ARBA00004322"/>
    </source>
</evidence>
<dbReference type="GO" id="GO:0005737">
    <property type="term" value="C:cytoplasm"/>
    <property type="evidence" value="ECO:0007669"/>
    <property type="project" value="UniProtKB-SubCell"/>
</dbReference>
<evidence type="ECO:0000256" key="20">
    <source>
        <dbReference type="PROSITE-ProRule" id="PRU00108"/>
    </source>
</evidence>
<feature type="domain" description="POU-specific atypical" evidence="23">
    <location>
        <begin position="146"/>
        <end position="242"/>
    </location>
</feature>
<dbReference type="EMBL" id="JAUZQC010000003">
    <property type="protein sequence ID" value="KAK5874453.1"/>
    <property type="molecule type" value="Genomic_DNA"/>
</dbReference>
<dbReference type="GO" id="GO:0007004">
    <property type="term" value="P:telomere maintenance via telomerase"/>
    <property type="evidence" value="ECO:0007669"/>
    <property type="project" value="UniProtKB-ARBA"/>
</dbReference>
<dbReference type="InterPro" id="IPR006899">
    <property type="entry name" value="HNF-1_N"/>
</dbReference>
<feature type="region of interest" description="Disordered" evidence="21">
    <location>
        <begin position="448"/>
        <end position="505"/>
    </location>
</feature>
<evidence type="ECO:0000256" key="7">
    <source>
        <dbReference type="ARBA" id="ARBA00022490"/>
    </source>
</evidence>
<comment type="subcellular location">
    <subcellularLocation>
        <location evidence="5">Chromosome</location>
        <location evidence="5">Telomere</location>
    </subcellularLocation>
    <subcellularLocation>
        <location evidence="4">Cytoplasm</location>
    </subcellularLocation>
    <subcellularLocation>
        <location evidence="3">Nucleus</location>
        <location evidence="3">Cajal body</location>
    </subcellularLocation>
    <subcellularLocation>
        <location evidence="2">Nucleus</location>
        <location evidence="2">PML body</location>
    </subcellularLocation>
</comment>
<dbReference type="InterPro" id="IPR010982">
    <property type="entry name" value="Lambda_DNA-bd_dom_sf"/>
</dbReference>
<dbReference type="GO" id="GO:0000781">
    <property type="term" value="C:chromosome, telomeric region"/>
    <property type="evidence" value="ECO:0007669"/>
    <property type="project" value="UniProtKB-SubCell"/>
</dbReference>
<keyword evidence="14 20" id="KW-0371">Homeobox</keyword>
<comment type="function">
    <text evidence="17">Binds directly to 5'-TTAGGG-3' repeats in telomeric DNA. Associates with the telomerase complex at sites of active telomere processing and positively regulates telomere elongation. Important for TERT binding to chromatin, indicating a role in recruitment of the telomerase complex to telomeres. Also plays a role in the alternative lengthening of telomeres (ALT) pathway in telomerase-negative cells where it promotes formation and/or maintenance of ALT-associated promyelocytic leukemia bodies (APBs). Enhances formation of telomere C-circles in ALT cells, suggesting a possible role in telomere recombination. Might also be involved in the DNA damage response at telomeres.</text>
</comment>
<dbReference type="FunFam" id="1.10.260.40:FF:000011">
    <property type="entry name" value="homeobox-containing protein 1 isoform X2"/>
    <property type="match status" value="1"/>
</dbReference>
<dbReference type="SUPFAM" id="SSF46689">
    <property type="entry name" value="Homeodomain-like"/>
    <property type="match status" value="1"/>
</dbReference>
<keyword evidence="13 20" id="KW-0238">DNA-binding</keyword>
<name>A0AAN8AVQ4_ELEMC</name>
<evidence type="ECO:0000259" key="24">
    <source>
        <dbReference type="PROSITE" id="PS51937"/>
    </source>
</evidence>
<evidence type="ECO:0000313" key="25">
    <source>
        <dbReference type="EMBL" id="KAK5874453.1"/>
    </source>
</evidence>
<proteinExistence type="predicted"/>
<accession>A0AAN8AVQ4</accession>
<evidence type="ECO:0000256" key="10">
    <source>
        <dbReference type="ARBA" id="ARBA00022843"/>
    </source>
</evidence>
<evidence type="ECO:0000256" key="14">
    <source>
        <dbReference type="ARBA" id="ARBA00023155"/>
    </source>
</evidence>
<evidence type="ECO:0000313" key="26">
    <source>
        <dbReference type="Proteomes" id="UP001346869"/>
    </source>
</evidence>
<dbReference type="GO" id="GO:0016605">
    <property type="term" value="C:PML body"/>
    <property type="evidence" value="ECO:0007669"/>
    <property type="project" value="UniProtKB-SubCell"/>
</dbReference>
<evidence type="ECO:0000256" key="1">
    <source>
        <dbReference type="ARBA" id="ARBA00003263"/>
    </source>
</evidence>
<feature type="domain" description="HNF-p1" evidence="24">
    <location>
        <begin position="6"/>
        <end position="37"/>
    </location>
</feature>
<keyword evidence="8" id="KW-1017">Isopeptide bond</keyword>
<dbReference type="SMART" id="SM00389">
    <property type="entry name" value="HOX"/>
    <property type="match status" value="1"/>
</dbReference>
<dbReference type="InterPro" id="IPR044869">
    <property type="entry name" value="HNF-1_POU"/>
</dbReference>
<evidence type="ECO:0000256" key="19">
    <source>
        <dbReference type="ARBA" id="ARBA00072740"/>
    </source>
</evidence>
<dbReference type="Pfam" id="PF04814">
    <property type="entry name" value="HNF-1_N"/>
    <property type="match status" value="1"/>
</dbReference>
<protein>
    <recommendedName>
        <fullName evidence="19">Homeobox-containing protein 1</fullName>
    </recommendedName>
</protein>
<dbReference type="PROSITE" id="PS51937">
    <property type="entry name" value="HNF_P1"/>
    <property type="match status" value="1"/>
</dbReference>
<comment type="function">
    <text evidence="1">Sequence-specific transcription factor which is part of a developmental regulatory system that provides cells with specific positional identities on the anterior-posterior axis.</text>
</comment>
<dbReference type="Gene3D" id="1.10.260.40">
    <property type="entry name" value="lambda repressor-like DNA-binding domains"/>
    <property type="match status" value="1"/>
</dbReference>
<dbReference type="FunFam" id="1.10.10.60:FF:000038">
    <property type="entry name" value="Homeobox-containing protein 1 isoform X2"/>
    <property type="match status" value="1"/>
</dbReference>